<accession>A0A2J5HII5</accession>
<dbReference type="EMBL" id="KZ559608">
    <property type="protein sequence ID" value="PLN76856.1"/>
    <property type="molecule type" value="Genomic_DNA"/>
</dbReference>
<dbReference type="InterPro" id="IPR027417">
    <property type="entry name" value="P-loop_NTPase"/>
</dbReference>
<reference evidence="2" key="1">
    <citation type="submission" date="2017-12" db="EMBL/GenBank/DDBJ databases">
        <authorList>
            <consortium name="DOE Joint Genome Institute"/>
            <person name="Mondo S.J."/>
            <person name="Kjaerbolling I."/>
            <person name="Vesth T.C."/>
            <person name="Frisvad J.C."/>
            <person name="Nybo J.L."/>
            <person name="Theobald S."/>
            <person name="Kuo A."/>
            <person name="Bowyer P."/>
            <person name="Matsuda Y."/>
            <person name="Lyhne E.K."/>
            <person name="Kogle M.E."/>
            <person name="Clum A."/>
            <person name="Lipzen A."/>
            <person name="Salamov A."/>
            <person name="Ngan C.Y."/>
            <person name="Daum C."/>
            <person name="Chiniquy J."/>
            <person name="Barry K."/>
            <person name="LaButti K."/>
            <person name="Haridas S."/>
            <person name="Simmons B.A."/>
            <person name="Magnuson J.K."/>
            <person name="Mortensen U.H."/>
            <person name="Larsen T.O."/>
            <person name="Grigoriev I.V."/>
            <person name="Baker S.E."/>
            <person name="Andersen M.R."/>
            <person name="Nordberg H.P."/>
            <person name="Cantor M.N."/>
            <person name="Hua S.X."/>
        </authorList>
    </citation>
    <scope>NUCLEOTIDE SEQUENCE [LARGE SCALE GENOMIC DNA]</scope>
    <source>
        <strain evidence="2">IBT 19404</strain>
    </source>
</reference>
<proteinExistence type="predicted"/>
<dbReference type="PANTHER" id="PTHR42957">
    <property type="entry name" value="HELICASE MJ1565-RELATED"/>
    <property type="match status" value="1"/>
</dbReference>
<dbReference type="SUPFAM" id="SSF52540">
    <property type="entry name" value="P-loop containing nucleoside triphosphate hydrolases"/>
    <property type="match status" value="1"/>
</dbReference>
<name>A0A2J5HII5_9EURO</name>
<evidence type="ECO:0000313" key="2">
    <source>
        <dbReference type="Proteomes" id="UP000235023"/>
    </source>
</evidence>
<dbReference type="AlphaFoldDB" id="A0A2J5HII5"/>
<dbReference type="PANTHER" id="PTHR42957:SF1">
    <property type="entry name" value="HELICASE MJ1565-RELATED"/>
    <property type="match status" value="1"/>
</dbReference>
<evidence type="ECO:0000313" key="1">
    <source>
        <dbReference type="EMBL" id="PLN76856.1"/>
    </source>
</evidence>
<protein>
    <recommendedName>
        <fullName evidence="3">P-loop containing nucleoside triphosphate hydrolase protein</fullName>
    </recommendedName>
</protein>
<dbReference type="Proteomes" id="UP000235023">
    <property type="component" value="Unassembled WGS sequence"/>
</dbReference>
<dbReference type="OrthoDB" id="2316594at2759"/>
<dbReference type="Gene3D" id="3.40.50.300">
    <property type="entry name" value="P-loop containing nucleotide triphosphate hydrolases"/>
    <property type="match status" value="1"/>
</dbReference>
<dbReference type="InterPro" id="IPR008571">
    <property type="entry name" value="HerA-like"/>
</dbReference>
<evidence type="ECO:0008006" key="3">
    <source>
        <dbReference type="Google" id="ProtNLM"/>
    </source>
</evidence>
<sequence>MPRKAKNKWTETRLRQAVQAAIYDRHLRNMPVDKEAIRARYMRKAPKHARLITDFVISVRLQDFKDHLVGHLPGRAEAAQPGPLLDLQWQLLSADNDEEEETRDTLLTENAVLVSPLLESRGYRLPSQYALLGKTVIAGDAIPDQRIMLNTNIPFSAFVCGVQGSGKSHTTACLIENCSMTIPSLGILQKSVSTLVLHFDEYRSTMSSQPSEAAFLARVMPQYGQERPLLLRVLVSPTNFHNLKKMYSQIPNIEVLPFKIQPKHLNVSMMLALMSVSQGGEMPLYMAQVTRVLRDMAMESGGYFDYCDFRARLHALNLNRSQTPFLCQRLDLLDSYLDLAGETSGDYFVDGGVTILDLSCPFVDQSTACILFRIAIELFLHAHASRGKMIVADEAHKYMTDTPAAKVLTETFLAIIRQRRHLGVRTIISTQEPTISPRLIDLCSVTIIHRFTNPEWYKMIERHVPMNRHNHGQHSEPIPDGIYQIAGLQTGEAIVFAPSAQLVEENGAVMDTKHQAFEMQMRKRVTWDSGKTIVCVR</sequence>
<keyword evidence="2" id="KW-1185">Reference proteome</keyword>
<gene>
    <name evidence="1" type="ORF">BDW42DRAFT_198738</name>
</gene>
<organism evidence="1 2">
    <name type="scientific">Aspergillus taichungensis</name>
    <dbReference type="NCBI Taxonomy" id="482145"/>
    <lineage>
        <taxon>Eukaryota</taxon>
        <taxon>Fungi</taxon>
        <taxon>Dikarya</taxon>
        <taxon>Ascomycota</taxon>
        <taxon>Pezizomycotina</taxon>
        <taxon>Eurotiomycetes</taxon>
        <taxon>Eurotiomycetidae</taxon>
        <taxon>Eurotiales</taxon>
        <taxon>Aspergillaceae</taxon>
        <taxon>Aspergillus</taxon>
        <taxon>Aspergillus subgen. Circumdati</taxon>
    </lineage>
</organism>